<reference evidence="2 3" key="1">
    <citation type="submission" date="2017-03" db="EMBL/GenBank/DDBJ databases">
        <title>Isolation of Levoglucosan Utilizing Bacteria.</title>
        <authorList>
            <person name="Arya A.S."/>
        </authorList>
    </citation>
    <scope>NUCLEOTIDE SEQUENCE [LARGE SCALE GENOMIC DNA]</scope>
    <source>
        <strain evidence="2 3">MEC069</strain>
    </source>
</reference>
<dbReference type="PANTHER" id="PTHR43861">
    <property type="entry name" value="TRANS-ACONITATE 2-METHYLTRANSFERASE-RELATED"/>
    <property type="match status" value="1"/>
</dbReference>
<dbReference type="InterPro" id="IPR029063">
    <property type="entry name" value="SAM-dependent_MTases_sf"/>
</dbReference>
<evidence type="ECO:0000313" key="3">
    <source>
        <dbReference type="Proteomes" id="UP000298246"/>
    </source>
</evidence>
<dbReference type="Gene3D" id="3.40.50.150">
    <property type="entry name" value="Vaccinia Virus protein VP39"/>
    <property type="match status" value="1"/>
</dbReference>
<dbReference type="RefSeq" id="WP_134748849.1">
    <property type="nucleotide sequence ID" value="NZ_MYFO02000001.1"/>
</dbReference>
<keyword evidence="3" id="KW-1185">Reference proteome</keyword>
<dbReference type="EMBL" id="MYFO01000001">
    <property type="protein sequence ID" value="TFE91896.1"/>
    <property type="molecule type" value="Genomic_DNA"/>
</dbReference>
<comment type="caution">
    <text evidence="2">The sequence shown here is derived from an EMBL/GenBank/DDBJ whole genome shotgun (WGS) entry which is preliminary data.</text>
</comment>
<organism evidence="2 3">
    <name type="scientific">Paenibacillus athensensis</name>
    <dbReference type="NCBI Taxonomy" id="1967502"/>
    <lineage>
        <taxon>Bacteria</taxon>
        <taxon>Bacillati</taxon>
        <taxon>Bacillota</taxon>
        <taxon>Bacilli</taxon>
        <taxon>Bacillales</taxon>
        <taxon>Paenibacillaceae</taxon>
        <taxon>Paenibacillus</taxon>
    </lineage>
</organism>
<accession>A0A4Y8QBT7</accession>
<dbReference type="AlphaFoldDB" id="A0A4Y8QBT7"/>
<evidence type="ECO:0000313" key="2">
    <source>
        <dbReference type="EMBL" id="TFE91896.1"/>
    </source>
</evidence>
<evidence type="ECO:0000259" key="1">
    <source>
        <dbReference type="Pfam" id="PF08242"/>
    </source>
</evidence>
<sequence>MMNDFAFFDFEADYGQTYDALIRRVFPSYEHMHEAACALLGAALPSEANVLVAGAGGGMELCTLGSRQTGWRFTGIDPSGQMLEFARRKLERAGLQQRVKLLQGYVHELEEQAVFDGAACLLVLHFLPDDGGKLGLLQQLAARLKSGGALLLVSAAGARDSDAYRVMRRALAMRLMYDGMSGLEAEALLHKAEGEMALVPSSRIEELLREVGFSVYSPFFRELLFEGWIAFRD</sequence>
<dbReference type="CDD" id="cd02440">
    <property type="entry name" value="AdoMet_MTases"/>
    <property type="match status" value="1"/>
</dbReference>
<gene>
    <name evidence="2" type="ORF">B5M42_01250</name>
</gene>
<dbReference type="InterPro" id="IPR013217">
    <property type="entry name" value="Methyltransf_12"/>
</dbReference>
<name>A0A4Y8QBT7_9BACL</name>
<dbReference type="Proteomes" id="UP000298246">
    <property type="component" value="Unassembled WGS sequence"/>
</dbReference>
<protein>
    <recommendedName>
        <fullName evidence="1">Methyltransferase type 12 domain-containing protein</fullName>
    </recommendedName>
</protein>
<feature type="domain" description="Methyltransferase type 12" evidence="1">
    <location>
        <begin position="52"/>
        <end position="150"/>
    </location>
</feature>
<proteinExistence type="predicted"/>
<dbReference type="OrthoDB" id="213472at2"/>
<dbReference type="SUPFAM" id="SSF53335">
    <property type="entry name" value="S-adenosyl-L-methionine-dependent methyltransferases"/>
    <property type="match status" value="1"/>
</dbReference>
<dbReference type="Pfam" id="PF08242">
    <property type="entry name" value="Methyltransf_12"/>
    <property type="match status" value="1"/>
</dbReference>